<feature type="compositionally biased region" description="Basic and acidic residues" evidence="6">
    <location>
        <begin position="729"/>
        <end position="742"/>
    </location>
</feature>
<feature type="region of interest" description="Disordered" evidence="6">
    <location>
        <begin position="660"/>
        <end position="692"/>
    </location>
</feature>
<feature type="region of interest" description="Disordered" evidence="6">
    <location>
        <begin position="729"/>
        <end position="864"/>
    </location>
</feature>
<dbReference type="FunFam" id="1.20.920.10:FF:000044">
    <property type="entry name" value="Bromodomain and WD repeat domain-containing 1"/>
    <property type="match status" value="1"/>
</dbReference>
<dbReference type="GO" id="GO:0006357">
    <property type="term" value="P:regulation of transcription by RNA polymerase II"/>
    <property type="evidence" value="ECO:0007669"/>
    <property type="project" value="TreeGrafter"/>
</dbReference>
<feature type="region of interest" description="Disordered" evidence="6">
    <location>
        <begin position="1049"/>
        <end position="1071"/>
    </location>
</feature>
<feature type="compositionally biased region" description="Polar residues" evidence="6">
    <location>
        <begin position="1417"/>
        <end position="1433"/>
    </location>
</feature>
<dbReference type="InterPro" id="IPR052060">
    <property type="entry name" value="Bromo_WD_repeat"/>
</dbReference>
<dbReference type="GO" id="GO:0008360">
    <property type="term" value="P:regulation of cell shape"/>
    <property type="evidence" value="ECO:0007669"/>
    <property type="project" value="TreeGrafter"/>
</dbReference>
<feature type="repeat" description="WD" evidence="5">
    <location>
        <begin position="366"/>
        <end position="407"/>
    </location>
</feature>
<proteinExistence type="predicted"/>
<keyword evidence="1 5" id="KW-0853">WD repeat</keyword>
<feature type="domain" description="Bromo" evidence="7">
    <location>
        <begin position="1110"/>
        <end position="1180"/>
    </location>
</feature>
<feature type="compositionally biased region" description="Basic and acidic residues" evidence="6">
    <location>
        <begin position="764"/>
        <end position="775"/>
    </location>
</feature>
<dbReference type="InterPro" id="IPR057451">
    <property type="entry name" value="BRWD/PHIP_AD"/>
</dbReference>
<evidence type="ECO:0000259" key="7">
    <source>
        <dbReference type="PROSITE" id="PS50014"/>
    </source>
</evidence>
<dbReference type="InterPro" id="IPR019775">
    <property type="entry name" value="WD40_repeat_CS"/>
</dbReference>
<evidence type="ECO:0000256" key="5">
    <source>
        <dbReference type="PROSITE-ProRule" id="PRU00221"/>
    </source>
</evidence>
<dbReference type="Gene3D" id="1.20.920.10">
    <property type="entry name" value="Bromodomain-like"/>
    <property type="match status" value="2"/>
</dbReference>
<dbReference type="PROSITE" id="PS00678">
    <property type="entry name" value="WD_REPEATS_1"/>
    <property type="match status" value="1"/>
</dbReference>
<feature type="compositionally biased region" description="Polar residues" evidence="6">
    <location>
        <begin position="660"/>
        <end position="677"/>
    </location>
</feature>
<reference evidence="8" key="1">
    <citation type="journal article" date="2024" name="Gigascience">
        <title>Chromosome-level genome of the poultry shaft louse Menopon gallinae provides insight into the host-switching and adaptive evolution of parasitic lice.</title>
        <authorList>
            <person name="Xu Y."/>
            <person name="Ma L."/>
            <person name="Liu S."/>
            <person name="Liang Y."/>
            <person name="Liu Q."/>
            <person name="He Z."/>
            <person name="Tian L."/>
            <person name="Duan Y."/>
            <person name="Cai W."/>
            <person name="Li H."/>
            <person name="Song F."/>
        </authorList>
    </citation>
    <scope>NUCLEOTIDE SEQUENCE</scope>
    <source>
        <strain evidence="8">Cailab_2023a</strain>
    </source>
</reference>
<dbReference type="GO" id="GO:0005634">
    <property type="term" value="C:nucleus"/>
    <property type="evidence" value="ECO:0007669"/>
    <property type="project" value="TreeGrafter"/>
</dbReference>
<evidence type="ECO:0000256" key="4">
    <source>
        <dbReference type="PROSITE-ProRule" id="PRU00035"/>
    </source>
</evidence>
<keyword evidence="2" id="KW-0677">Repeat</keyword>
<dbReference type="SMART" id="SM00320">
    <property type="entry name" value="WD40"/>
    <property type="match status" value="8"/>
</dbReference>
<dbReference type="InterPro" id="IPR001680">
    <property type="entry name" value="WD40_rpt"/>
</dbReference>
<feature type="repeat" description="WD" evidence="5">
    <location>
        <begin position="220"/>
        <end position="261"/>
    </location>
</feature>
<dbReference type="Pfam" id="PF25313">
    <property type="entry name" value="BRWD_AD"/>
    <property type="match status" value="1"/>
</dbReference>
<dbReference type="EMBL" id="JARGDH010000002">
    <property type="protein sequence ID" value="KAL0276373.1"/>
    <property type="molecule type" value="Genomic_DNA"/>
</dbReference>
<accession>A0AAW2I3I9</accession>
<dbReference type="GO" id="GO:0007010">
    <property type="term" value="P:cytoskeleton organization"/>
    <property type="evidence" value="ECO:0007669"/>
    <property type="project" value="TreeGrafter"/>
</dbReference>
<feature type="repeat" description="WD" evidence="5">
    <location>
        <begin position="178"/>
        <end position="219"/>
    </location>
</feature>
<dbReference type="FunFam" id="2.130.10.10:FF:000997">
    <property type="entry name" value="AGAP002030-PA-like protein"/>
    <property type="match status" value="1"/>
</dbReference>
<feature type="compositionally biased region" description="Low complexity" evidence="6">
    <location>
        <begin position="782"/>
        <end position="803"/>
    </location>
</feature>
<dbReference type="CDD" id="cd00200">
    <property type="entry name" value="WD40"/>
    <property type="match status" value="1"/>
</dbReference>
<dbReference type="InterPro" id="IPR001487">
    <property type="entry name" value="Bromodomain"/>
</dbReference>
<dbReference type="CDD" id="cd05529">
    <property type="entry name" value="Bromo_WDR9_I_like"/>
    <property type="match status" value="1"/>
</dbReference>
<feature type="compositionally biased region" description="Basic and acidic residues" evidence="6">
    <location>
        <begin position="1562"/>
        <end position="1574"/>
    </location>
</feature>
<feature type="compositionally biased region" description="Acidic residues" evidence="6">
    <location>
        <begin position="1534"/>
        <end position="1543"/>
    </location>
</feature>
<feature type="domain" description="Bromo" evidence="7">
    <location>
        <begin position="1253"/>
        <end position="1323"/>
    </location>
</feature>
<dbReference type="FunFam" id="1.20.920.10:FF:000066">
    <property type="entry name" value="Transcription initiation factor TFIID subunit 1"/>
    <property type="match status" value="1"/>
</dbReference>
<dbReference type="InterPro" id="IPR057452">
    <property type="entry name" value="BRWD/PHIP_N"/>
</dbReference>
<feature type="compositionally biased region" description="Acidic residues" evidence="6">
    <location>
        <begin position="804"/>
        <end position="815"/>
    </location>
</feature>
<evidence type="ECO:0000256" key="2">
    <source>
        <dbReference type="ARBA" id="ARBA00022737"/>
    </source>
</evidence>
<dbReference type="InterPro" id="IPR015943">
    <property type="entry name" value="WD40/YVTN_repeat-like_dom_sf"/>
</dbReference>
<feature type="compositionally biased region" description="Basic residues" evidence="6">
    <location>
        <begin position="1461"/>
        <end position="1471"/>
    </location>
</feature>
<dbReference type="PANTHER" id="PTHR16266:SF17">
    <property type="entry name" value="BRWD3"/>
    <property type="match status" value="1"/>
</dbReference>
<dbReference type="SUPFAM" id="SSF50978">
    <property type="entry name" value="WD40 repeat-like"/>
    <property type="match status" value="1"/>
</dbReference>
<evidence type="ECO:0000256" key="1">
    <source>
        <dbReference type="ARBA" id="ARBA00022574"/>
    </source>
</evidence>
<dbReference type="SMART" id="SM00297">
    <property type="entry name" value="BROMO"/>
    <property type="match status" value="2"/>
</dbReference>
<sequence length="1574" mass="177664">MEITASSHHSHLASELYFLIVKFLSGGPCKQAAEVLKDELEKNSLLPKRYDWQSEQFSQTFDQLADKFSHIGSGHLLAICQRICPLLDKDFPTCVPGVSSLLGSGSQSLLRTTKVPTPFHLSRYSVRRNRLPIADPQDYDKPHHFVRVLEGRRNSGPFTRRQATPPKLYSHMQLHNRTLGHLSAVYCLLFDQTGQFVFTGADDLLVKVWSTQSGRLLSTLRGASSEITDMAVNVENTLLAAGSLDRVLRVWCLQTTAPVAVLVAHTGMITGVNFCPGARGDFRYLTSTSTDGSVAFWVYTHHPIGHQTVFQGRPIIYYEKMRPGGAQMICASFSPGGTFLAAGSGDHHVRIYLMTGGEGPTRIFEVEAHADRVDSIQWANNGLRFVSGSKDGTALVWQFKRQKWTNLLLEMTTKLPGTATSEEDGKLKPKVSMVCWDRSDKYVVTAVHDATLKVWDSYTGKLIHVLKAHKDEVFVLEAHPFDANIMLSAGHDGLVCVWDIVRGVPLMQHQNTIDGQGHGAVFDAKWSPDGTMFAATDSHGHILVFGFGSGSEKLKKLPRELFFHTDYRPLIRDASLGVLDEQTQTAPHLMPPPFLVDVDGCPYPPELQRLVPGREDCKIEQLVPNVAFGAEGQQEVLEGLPSEQPRNIDHMIQALMHRQYGQSNSRQSPIGSSNANRSVRRNDTEGVRLSSGDWEAGSCMTWKARTLLKPMPPRSIEQTRLKLDALAEEEKAEFDRENKMPEETPPVKLEVEVRPKRKGRRRKAVYETRAVKEENAYENPENLELTASTSSSSMSDSTANSEDLGTESDSDESSEYSDWIADHGVSLEPPKRSKRRRVPRKLSPTPSPPPKKRSKDTVKEPSASVSLTSIDEVPFEFQPPKWLSEVIPRKAPYYPQMGDEIMFFQQGYKYYLEAVRAKQVYKVVGRQGISKLNLPDPAFVKVVGIKYEIKPPRLCCLRLAVLDDSGSMTGQFFNIKYHDMPDVIDFLVLKQTYDTAIQRNWKPGDRFRCMIDDAWWEGKIVSKSPHDPEFPESPFLSYMTRWDNGENEPMSPWDMEPLDPSRSPAEPGGSVPVLPEETQALLYCPRSDEWPIGDRDATCRRIVSGLNKVMNLAIAEPFVAPVDLNHYPTYAMSVEYPIDLSTIKNRLENRFYRRLTAVQFDVRYLATNAEKFNVAHSQIVKEARIVTDLCLRIIRDRVETDVGAVYHQLMDTYHSSPSEGDSDNHDYDQPGPSSRRGNVNWKVACERLLKEMCERSDSAPFREPVDVLEHPDYLQIIDTPMDLGTVEEELKAGNYHSPNDFYKDVKLIFTNSKNYNTNKRSRIFSMTVRLSNMFEDRMKQIMLQWKATRRKMMFEEVKARRLKHQQKNFDEPSTSKENNSAGEIESEDPVEEHLKLSTLRNNYLKQNAAQMNGHSYAKTNHIGTSGSSSQNCKMGNDSEVTESSDANSSEASYKPNGALRTRNRGKQKVRYRGQCSGSTDDSDDSQDSSPVLRRRRGKRRQAAYKSDNSETSTIRQTRSRKKFKRGRIKSDSSEMSDDSDDSSNSEAEAPSYTVSSRGRVRKLTERARALLSKD</sequence>
<keyword evidence="3 4" id="KW-0103">Bromodomain</keyword>
<evidence type="ECO:0000256" key="3">
    <source>
        <dbReference type="ARBA" id="ARBA00023117"/>
    </source>
</evidence>
<dbReference type="SUPFAM" id="SSF47370">
    <property type="entry name" value="Bromodomain"/>
    <property type="match status" value="2"/>
</dbReference>
<comment type="caution">
    <text evidence="8">The sequence shown here is derived from an EMBL/GenBank/DDBJ whole genome shotgun (WGS) entry which is preliminary data.</text>
</comment>
<feature type="compositionally biased region" description="Polar residues" evidence="6">
    <location>
        <begin position="1441"/>
        <end position="1451"/>
    </location>
</feature>
<evidence type="ECO:0000256" key="6">
    <source>
        <dbReference type="SAM" id="MobiDB-lite"/>
    </source>
</evidence>
<evidence type="ECO:0000313" key="8">
    <source>
        <dbReference type="EMBL" id="KAL0276373.1"/>
    </source>
</evidence>
<feature type="compositionally biased region" description="Basic residues" evidence="6">
    <location>
        <begin position="1517"/>
        <end position="1527"/>
    </location>
</feature>
<dbReference type="PROSITE" id="PS00633">
    <property type="entry name" value="BROMODOMAIN_1"/>
    <property type="match status" value="1"/>
</dbReference>
<dbReference type="PROSITE" id="PS50014">
    <property type="entry name" value="BROMODOMAIN_2"/>
    <property type="match status" value="2"/>
</dbReference>
<organism evidence="8">
    <name type="scientific">Menopon gallinae</name>
    <name type="common">poultry shaft louse</name>
    <dbReference type="NCBI Taxonomy" id="328185"/>
    <lineage>
        <taxon>Eukaryota</taxon>
        <taxon>Metazoa</taxon>
        <taxon>Ecdysozoa</taxon>
        <taxon>Arthropoda</taxon>
        <taxon>Hexapoda</taxon>
        <taxon>Insecta</taxon>
        <taxon>Pterygota</taxon>
        <taxon>Neoptera</taxon>
        <taxon>Paraneoptera</taxon>
        <taxon>Psocodea</taxon>
        <taxon>Troctomorpha</taxon>
        <taxon>Phthiraptera</taxon>
        <taxon>Amblycera</taxon>
        <taxon>Menoponidae</taxon>
        <taxon>Menopon</taxon>
    </lineage>
</organism>
<dbReference type="PRINTS" id="PR00503">
    <property type="entry name" value="BROMODOMAIN"/>
</dbReference>
<name>A0AAW2I3I9_9NEOP</name>
<feature type="compositionally biased region" description="Basic residues" evidence="6">
    <location>
        <begin position="1492"/>
        <end position="1502"/>
    </location>
</feature>
<dbReference type="Pfam" id="PF00439">
    <property type="entry name" value="Bromodomain"/>
    <property type="match status" value="2"/>
</dbReference>
<feature type="region of interest" description="Disordered" evidence="6">
    <location>
        <begin position="1417"/>
        <end position="1574"/>
    </location>
</feature>
<feature type="repeat" description="WD" evidence="5">
    <location>
        <begin position="466"/>
        <end position="508"/>
    </location>
</feature>
<dbReference type="InterPro" id="IPR036322">
    <property type="entry name" value="WD40_repeat_dom_sf"/>
</dbReference>
<gene>
    <name evidence="8" type="ORF">PYX00_003961</name>
</gene>
<feature type="region of interest" description="Disordered" evidence="6">
    <location>
        <begin position="1213"/>
        <end position="1235"/>
    </location>
</feature>
<feature type="region of interest" description="Disordered" evidence="6">
    <location>
        <begin position="1362"/>
        <end position="1391"/>
    </location>
</feature>
<feature type="repeat" description="WD" evidence="5">
    <location>
        <begin position="431"/>
        <end position="465"/>
    </location>
</feature>
<protein>
    <recommendedName>
        <fullName evidence="7">Bromo domain-containing protein</fullName>
    </recommendedName>
</protein>
<dbReference type="PANTHER" id="PTHR16266">
    <property type="entry name" value="WD REPEAT DOMAIN 9"/>
    <property type="match status" value="1"/>
</dbReference>
<dbReference type="Gene3D" id="2.130.10.10">
    <property type="entry name" value="YVTN repeat-like/Quinoprotein amine dehydrogenase"/>
    <property type="match status" value="3"/>
</dbReference>
<dbReference type="Pfam" id="PF25437">
    <property type="entry name" value="BRWD1_N"/>
    <property type="match status" value="1"/>
</dbReference>
<dbReference type="InterPro" id="IPR036427">
    <property type="entry name" value="Bromodomain-like_sf"/>
</dbReference>
<dbReference type="PROSITE" id="PS50082">
    <property type="entry name" value="WD_REPEATS_2"/>
    <property type="match status" value="5"/>
</dbReference>
<dbReference type="InterPro" id="IPR018359">
    <property type="entry name" value="Bromodomain_CS"/>
</dbReference>
<dbReference type="PROSITE" id="PS50294">
    <property type="entry name" value="WD_REPEATS_REGION"/>
    <property type="match status" value="4"/>
</dbReference>
<dbReference type="Pfam" id="PF00400">
    <property type="entry name" value="WD40"/>
    <property type="match status" value="7"/>
</dbReference>